<keyword evidence="2" id="KW-1185">Reference proteome</keyword>
<protein>
    <submittedName>
        <fullName evidence="1">Uncharacterized protein</fullName>
    </submittedName>
</protein>
<dbReference type="AlphaFoldDB" id="A0A5P2UMM2"/>
<accession>A0A5P2UMM2</accession>
<dbReference type="EMBL" id="CP023701">
    <property type="protein sequence ID" value="QEU80512.1"/>
    <property type="molecule type" value="Genomic_DNA"/>
</dbReference>
<proteinExistence type="predicted"/>
<gene>
    <name evidence="1" type="ORF">CP968_21440</name>
</gene>
<reference evidence="1 2" key="1">
    <citation type="submission" date="2017-09" db="EMBL/GenBank/DDBJ databases">
        <authorList>
            <person name="Lee N."/>
            <person name="Cho B.-K."/>
        </authorList>
    </citation>
    <scope>NUCLEOTIDE SEQUENCE [LARGE SCALE GENOMIC DNA]</scope>
    <source>
        <strain evidence="1 2">ATCC 27467</strain>
    </source>
</reference>
<dbReference type="KEGG" id="ssub:CP968_21440"/>
<organism evidence="1 2">
    <name type="scientific">Streptomyces subrutilus</name>
    <dbReference type="NCBI Taxonomy" id="36818"/>
    <lineage>
        <taxon>Bacteria</taxon>
        <taxon>Bacillati</taxon>
        <taxon>Actinomycetota</taxon>
        <taxon>Actinomycetes</taxon>
        <taxon>Kitasatosporales</taxon>
        <taxon>Streptomycetaceae</taxon>
        <taxon>Streptomyces</taxon>
    </lineage>
</organism>
<sequence length="225" mass="23902">MPPVHISADVRKALARSTVAVLSVLLLSSCGAGDSEVKSASLCETAASSEEGALLRKVLRADDFETQISNNTSRFAKDLGRELAEMGPAQETLPSYACAYRPGPGVERVTFGFGWVPRASKDVDRPLPKGVAYEMNGVAGATNDTVTRLRVPCDMPGGLGEASKSAWLYADASYTVNIGRSDVDQAALDRQTTLTYLMTRRVADALGCENKPLEKAPVVKPAPTP</sequence>
<dbReference type="Proteomes" id="UP000326831">
    <property type="component" value="Chromosome"/>
</dbReference>
<name>A0A5P2UMM2_9ACTN</name>
<evidence type="ECO:0000313" key="2">
    <source>
        <dbReference type="Proteomes" id="UP000326831"/>
    </source>
</evidence>
<evidence type="ECO:0000313" key="1">
    <source>
        <dbReference type="EMBL" id="QEU80512.1"/>
    </source>
</evidence>